<dbReference type="SUPFAM" id="SSF53474">
    <property type="entry name" value="alpha/beta-Hydrolases"/>
    <property type="match status" value="1"/>
</dbReference>
<dbReference type="Proteomes" id="UP000591131">
    <property type="component" value="Unassembled WGS sequence"/>
</dbReference>
<evidence type="ECO:0000256" key="1">
    <source>
        <dbReference type="ARBA" id="ARBA00004370"/>
    </source>
</evidence>
<dbReference type="InterPro" id="IPR001563">
    <property type="entry name" value="Peptidase_S10"/>
</dbReference>
<comment type="subcellular location">
    <subcellularLocation>
        <location evidence="1">Membrane</location>
    </subcellularLocation>
</comment>
<evidence type="ECO:0000259" key="8">
    <source>
        <dbReference type="Pfam" id="PF01490"/>
    </source>
</evidence>
<evidence type="ECO:0000256" key="5">
    <source>
        <dbReference type="ARBA" id="ARBA00023136"/>
    </source>
</evidence>
<evidence type="ECO:0000313" key="10">
    <source>
        <dbReference type="Proteomes" id="UP000591131"/>
    </source>
</evidence>
<dbReference type="GO" id="GO:0004185">
    <property type="term" value="F:serine-type carboxypeptidase activity"/>
    <property type="evidence" value="ECO:0007669"/>
    <property type="project" value="InterPro"/>
</dbReference>
<dbReference type="OrthoDB" id="416658at2759"/>
<dbReference type="EMBL" id="JAAPAO010000807">
    <property type="protein sequence ID" value="KAF4653573.1"/>
    <property type="molecule type" value="Genomic_DNA"/>
</dbReference>
<evidence type="ECO:0000256" key="2">
    <source>
        <dbReference type="ARBA" id="ARBA00009431"/>
    </source>
</evidence>
<dbReference type="GO" id="GO:0006508">
    <property type="term" value="P:proteolysis"/>
    <property type="evidence" value="ECO:0007669"/>
    <property type="project" value="InterPro"/>
</dbReference>
<gene>
    <name evidence="9" type="ORF">FOL47_010435</name>
</gene>
<comment type="caution">
    <text evidence="9">The sequence shown here is derived from an EMBL/GenBank/DDBJ whole genome shotgun (WGS) entry which is preliminary data.</text>
</comment>
<dbReference type="Pfam" id="PF00450">
    <property type="entry name" value="Peptidase_S10"/>
    <property type="match status" value="1"/>
</dbReference>
<dbReference type="GO" id="GO:0019748">
    <property type="term" value="P:secondary metabolic process"/>
    <property type="evidence" value="ECO:0007669"/>
    <property type="project" value="TreeGrafter"/>
</dbReference>
<keyword evidence="3 7" id="KW-0812">Transmembrane</keyword>
<keyword evidence="10" id="KW-1185">Reference proteome</keyword>
<evidence type="ECO:0000256" key="3">
    <source>
        <dbReference type="ARBA" id="ARBA00022692"/>
    </source>
</evidence>
<name>A0A7J6L1U2_PERCH</name>
<evidence type="ECO:0000313" key="9">
    <source>
        <dbReference type="EMBL" id="KAF4653573.1"/>
    </source>
</evidence>
<dbReference type="PANTHER" id="PTHR11802">
    <property type="entry name" value="SERINE PROTEASE FAMILY S10 SERINE CARBOXYPEPTIDASE"/>
    <property type="match status" value="1"/>
</dbReference>
<evidence type="ECO:0000256" key="6">
    <source>
        <dbReference type="SAM" id="MobiDB-lite"/>
    </source>
</evidence>
<dbReference type="AlphaFoldDB" id="A0A7J6L1U2"/>
<sequence>MSAVYNRWDPGTHPLQPHGHDTGGLLKRWENIRHPVSSKKMISCPASTPEHVRSNYLKSTERIPDGVAYHYRALEQSRDARRESLARSSVEAALLNARECPFNILTGEGGDRDREFRGVGKAIVNPTQSMTAVFAEHYRDEVNRMRASKHRFFEPFQDAPSVGRATQLDREGFTVSQRESMIIGTVPGRHRLKSIGIDDNFGHTRARFPEYAKEAMVDKNKSQIELGYCADDGSYLGHFVFTTPSRFNFEFTLYDKLQVAPDIFYDATEHDAAGSILQLKVDTNNSDLIGILKPFHTLLNAGDFEELKYNIKDDSIYLSYRGSKDVWLTKSLCVKKALLAHPRLQIPEDVRRRGDQLESVKNNGTSASTALNMINTMVGSGMFALPYCMYLSSPVIIITLLIVVASISYLSMFVVGVVLPGFVDEDSYHAMATKLCKNTITVRFIDGTICLSLIGVIAMLLVVAYDCFAIELATTFGFVAPRSISGDHHLRQLQSNGGPLCPGSKGEQLFGYKQISRSNKYFYMTVDAEAPTAATPSFLYLPGGPGGSSVSGVLSIIGPCFLNTDNKTPLLNHNSWTKNARGIFIDAPGPVGFSEGPVPTTMSDYVNHLYEMLLSVVADKP</sequence>
<proteinExistence type="inferred from homology"/>
<dbReference type="GO" id="GO:0016747">
    <property type="term" value="F:acyltransferase activity, transferring groups other than amino-acyl groups"/>
    <property type="evidence" value="ECO:0007669"/>
    <property type="project" value="TreeGrafter"/>
</dbReference>
<feature type="non-terminal residue" evidence="9">
    <location>
        <position position="1"/>
    </location>
</feature>
<evidence type="ECO:0000256" key="4">
    <source>
        <dbReference type="ARBA" id="ARBA00022989"/>
    </source>
</evidence>
<protein>
    <recommendedName>
        <fullName evidence="8">Amino acid transporter transmembrane domain-containing protein</fullName>
    </recommendedName>
</protein>
<feature type="domain" description="Amino acid transporter transmembrane" evidence="8">
    <location>
        <begin position="364"/>
        <end position="466"/>
    </location>
</feature>
<feature type="transmembrane region" description="Helical" evidence="7">
    <location>
        <begin position="395"/>
        <end position="423"/>
    </location>
</feature>
<dbReference type="InterPro" id="IPR013057">
    <property type="entry name" value="AA_transpt_TM"/>
</dbReference>
<organism evidence="9 10">
    <name type="scientific">Perkinsus chesapeaki</name>
    <name type="common">Clam parasite</name>
    <name type="synonym">Perkinsus andrewsi</name>
    <dbReference type="NCBI Taxonomy" id="330153"/>
    <lineage>
        <taxon>Eukaryota</taxon>
        <taxon>Sar</taxon>
        <taxon>Alveolata</taxon>
        <taxon>Perkinsozoa</taxon>
        <taxon>Perkinsea</taxon>
        <taxon>Perkinsida</taxon>
        <taxon>Perkinsidae</taxon>
        <taxon>Perkinsus</taxon>
    </lineage>
</organism>
<accession>A0A7J6L1U2</accession>
<evidence type="ECO:0000256" key="7">
    <source>
        <dbReference type="SAM" id="Phobius"/>
    </source>
</evidence>
<dbReference type="PANTHER" id="PTHR11802:SF224">
    <property type="entry name" value="SERINE CARBOXYPEPTIDASE-LIKE 7 ISOFORM X1"/>
    <property type="match status" value="1"/>
</dbReference>
<feature type="region of interest" description="Disordered" evidence="6">
    <location>
        <begin position="1"/>
        <end position="21"/>
    </location>
</feature>
<reference evidence="9 10" key="1">
    <citation type="submission" date="2020-04" db="EMBL/GenBank/DDBJ databases">
        <title>Perkinsus chesapeaki whole genome sequence.</title>
        <authorList>
            <person name="Bogema D.R."/>
        </authorList>
    </citation>
    <scope>NUCLEOTIDE SEQUENCE [LARGE SCALE GENOMIC DNA]</scope>
    <source>
        <strain evidence="9">ATCC PRA-425</strain>
    </source>
</reference>
<keyword evidence="5 7" id="KW-0472">Membrane</keyword>
<dbReference type="GO" id="GO:0016020">
    <property type="term" value="C:membrane"/>
    <property type="evidence" value="ECO:0007669"/>
    <property type="project" value="UniProtKB-SubCell"/>
</dbReference>
<dbReference type="InterPro" id="IPR029058">
    <property type="entry name" value="AB_hydrolase_fold"/>
</dbReference>
<dbReference type="Pfam" id="PF01490">
    <property type="entry name" value="Aa_trans"/>
    <property type="match status" value="1"/>
</dbReference>
<dbReference type="Gene3D" id="3.40.50.1820">
    <property type="entry name" value="alpha/beta hydrolase"/>
    <property type="match status" value="1"/>
</dbReference>
<keyword evidence="4 7" id="KW-1133">Transmembrane helix</keyword>
<feature type="transmembrane region" description="Helical" evidence="7">
    <location>
        <begin position="444"/>
        <end position="465"/>
    </location>
</feature>
<comment type="similarity">
    <text evidence="2">Belongs to the peptidase S10 family.</text>
</comment>